<sequence length="176" mass="20361">LLEKPTERNSTAIAVQDTVDRVKDDHVCMEHVKEEEPSNTTFFENVNDKSFQDLGKFTNKILSDRNSLTNRTSLFKHPNPIRWSSRVNTIPAIKLRFFNTIKAFSEIVLKSPNKDKRGEAEIIKTKMSTFEFVLLCELMHRVLNDINYASKIIQKLDIDLDETISFSRDKSKIANL</sequence>
<protein>
    <submittedName>
        <fullName evidence="1">DUF4371 domain-containing protein</fullName>
    </submittedName>
</protein>
<gene>
    <name evidence="1" type="primary">evm_007131</name>
    <name evidence="1" type="ORF">TNCT_350901</name>
</gene>
<proteinExistence type="predicted"/>
<dbReference type="OrthoDB" id="6598476at2759"/>
<keyword evidence="2" id="KW-1185">Reference proteome</keyword>
<feature type="non-terminal residue" evidence="1">
    <location>
        <position position="1"/>
    </location>
</feature>
<dbReference type="Proteomes" id="UP000887116">
    <property type="component" value="Unassembled WGS sequence"/>
</dbReference>
<name>A0A8X6F423_TRICU</name>
<organism evidence="1 2">
    <name type="scientific">Trichonephila clavata</name>
    <name type="common">Joro spider</name>
    <name type="synonym">Nephila clavata</name>
    <dbReference type="NCBI Taxonomy" id="2740835"/>
    <lineage>
        <taxon>Eukaryota</taxon>
        <taxon>Metazoa</taxon>
        <taxon>Ecdysozoa</taxon>
        <taxon>Arthropoda</taxon>
        <taxon>Chelicerata</taxon>
        <taxon>Arachnida</taxon>
        <taxon>Araneae</taxon>
        <taxon>Araneomorphae</taxon>
        <taxon>Entelegynae</taxon>
        <taxon>Araneoidea</taxon>
        <taxon>Nephilidae</taxon>
        <taxon>Trichonephila</taxon>
    </lineage>
</organism>
<dbReference type="AlphaFoldDB" id="A0A8X6F423"/>
<accession>A0A8X6F423</accession>
<evidence type="ECO:0000313" key="2">
    <source>
        <dbReference type="Proteomes" id="UP000887116"/>
    </source>
</evidence>
<reference evidence="1" key="1">
    <citation type="submission" date="2020-07" db="EMBL/GenBank/DDBJ databases">
        <title>Multicomponent nature underlies the extraordinary mechanical properties of spider dragline silk.</title>
        <authorList>
            <person name="Kono N."/>
            <person name="Nakamura H."/>
            <person name="Mori M."/>
            <person name="Yoshida Y."/>
            <person name="Ohtoshi R."/>
            <person name="Malay A.D."/>
            <person name="Moran D.A.P."/>
            <person name="Tomita M."/>
            <person name="Numata K."/>
            <person name="Arakawa K."/>
        </authorList>
    </citation>
    <scope>NUCLEOTIDE SEQUENCE</scope>
</reference>
<evidence type="ECO:0000313" key="1">
    <source>
        <dbReference type="EMBL" id="GFQ70433.1"/>
    </source>
</evidence>
<comment type="caution">
    <text evidence="1">The sequence shown here is derived from an EMBL/GenBank/DDBJ whole genome shotgun (WGS) entry which is preliminary data.</text>
</comment>
<dbReference type="EMBL" id="BMAO01010956">
    <property type="protein sequence ID" value="GFQ70433.1"/>
    <property type="molecule type" value="Genomic_DNA"/>
</dbReference>